<geneLocation type="plasmid" evidence="1 2">
    <name>ZS7_cp26</name>
</geneLocation>
<proteinExistence type="predicted"/>
<keyword evidence="1" id="KW-0614">Plasmid</keyword>
<gene>
    <name evidence="1" type="ordered locus">BbuZS7_B18</name>
</gene>
<evidence type="ECO:0000313" key="1">
    <source>
        <dbReference type="EMBL" id="ACK75402.1"/>
    </source>
</evidence>
<dbReference type="KEGG" id="bbz:BbuZS7_B18"/>
<dbReference type="Proteomes" id="UP000006901">
    <property type="component" value="Plasmid ZS7_cp26"/>
</dbReference>
<organism evidence="1 2">
    <name type="scientific">Borreliella burgdorferi (strain ZS7)</name>
    <name type="common">Borrelia burgdorferi</name>
    <dbReference type="NCBI Taxonomy" id="445985"/>
    <lineage>
        <taxon>Bacteria</taxon>
        <taxon>Pseudomonadati</taxon>
        <taxon>Spirochaetota</taxon>
        <taxon>Spirochaetia</taxon>
        <taxon>Spirochaetales</taxon>
        <taxon>Borreliaceae</taxon>
        <taxon>Borreliella</taxon>
    </lineage>
</organism>
<reference evidence="1 2" key="1">
    <citation type="journal article" date="2011" name="J. Bacteriol.">
        <title>Whole-genome sequences of thirteen isolates of Borrelia burgdorferi.</title>
        <authorList>
            <person name="Schutzer S.E."/>
            <person name="Fraser-Liggett C.M."/>
            <person name="Casjens S.R."/>
            <person name="Qiu W.G."/>
            <person name="Dunn J.J."/>
            <person name="Mongodin E.F."/>
            <person name="Luft B.J."/>
        </authorList>
    </citation>
    <scope>NUCLEOTIDE SEQUENCE [LARGE SCALE GENOMIC DNA]</scope>
    <source>
        <strain evidence="1 2">ZS7</strain>
        <plasmid evidence="1 2">ZS7_cp26</plasmid>
    </source>
</reference>
<dbReference type="AlphaFoldDB" id="A0A0H3C3I3"/>
<evidence type="ECO:0000313" key="2">
    <source>
        <dbReference type="Proteomes" id="UP000006901"/>
    </source>
</evidence>
<dbReference type="HOGENOM" id="CLU_3340839_0_0_12"/>
<accession>A0A0H3C3I3</accession>
<sequence>MFFNFLFEKIFFSNSSIFIQDIEEFEKYCINLILKST</sequence>
<name>A0A0H3C3I3_BORBZ</name>
<dbReference type="EMBL" id="CP001212">
    <property type="protein sequence ID" value="ACK75402.1"/>
    <property type="molecule type" value="Genomic_DNA"/>
</dbReference>
<protein>
    <submittedName>
        <fullName evidence="1">Uncharacterized protein</fullName>
    </submittedName>
</protein>